<dbReference type="PRINTS" id="PR00739">
    <property type="entry name" value="GLHYDRLASE26"/>
</dbReference>
<evidence type="ECO:0000313" key="8">
    <source>
        <dbReference type="EMBL" id="EKD11968.1"/>
    </source>
</evidence>
<dbReference type="SUPFAM" id="SSF51445">
    <property type="entry name" value="(Trans)glycosidases"/>
    <property type="match status" value="1"/>
</dbReference>
<accession>K1WTQ6</accession>
<keyword evidence="3 4" id="KW-0326">Glycosidase</keyword>
<evidence type="ECO:0000256" key="5">
    <source>
        <dbReference type="SAM" id="SignalP"/>
    </source>
</evidence>
<name>K1WTQ6_MARBU</name>
<reference evidence="8 9" key="1">
    <citation type="journal article" date="2012" name="BMC Genomics">
        <title>Sequencing the genome of Marssonina brunnea reveals fungus-poplar co-evolution.</title>
        <authorList>
            <person name="Zhu S."/>
            <person name="Cao Y.-Z."/>
            <person name="Jiang C."/>
            <person name="Tan B.-Y."/>
            <person name="Wang Z."/>
            <person name="Feng S."/>
            <person name="Zhang L."/>
            <person name="Su X.-H."/>
            <person name="Brejova B."/>
            <person name="Vinar T."/>
            <person name="Xu M."/>
            <person name="Wang M.-X."/>
            <person name="Zhang S.-G."/>
            <person name="Huang M.-R."/>
            <person name="Wu R."/>
            <person name="Zhou Y."/>
        </authorList>
    </citation>
    <scope>NUCLEOTIDE SEQUENCE [LARGE SCALE GENOMIC DNA]</scope>
    <source>
        <strain evidence="8 9">MB_m1</strain>
    </source>
</reference>
<dbReference type="OMA" id="WSGFYTR"/>
<evidence type="ECO:0000313" key="9">
    <source>
        <dbReference type="Proteomes" id="UP000006753"/>
    </source>
</evidence>
<dbReference type="InterPro" id="IPR022790">
    <property type="entry name" value="GH26_dom"/>
</dbReference>
<protein>
    <submittedName>
        <fullName evidence="8">Putative mannan endo-1,4-beta-mannosidase</fullName>
    </submittedName>
</protein>
<dbReference type="GO" id="GO:0016985">
    <property type="term" value="F:mannan endo-1,4-beta-mannosidase activity"/>
    <property type="evidence" value="ECO:0007669"/>
    <property type="project" value="InterPro"/>
</dbReference>
<dbReference type="Gene3D" id="3.20.20.80">
    <property type="entry name" value="Glycosidases"/>
    <property type="match status" value="1"/>
</dbReference>
<dbReference type="CDD" id="cd04086">
    <property type="entry name" value="CBM35_mannanase-like"/>
    <property type="match status" value="1"/>
</dbReference>
<dbReference type="PANTHER" id="PTHR40079:SF4">
    <property type="entry name" value="GH26 DOMAIN-CONTAINING PROTEIN-RELATED"/>
    <property type="match status" value="1"/>
</dbReference>
<evidence type="ECO:0000259" key="7">
    <source>
        <dbReference type="PROSITE" id="PS51764"/>
    </source>
</evidence>
<feature type="domain" description="GH26" evidence="7">
    <location>
        <begin position="176"/>
        <end position="472"/>
    </location>
</feature>
<proteinExistence type="inferred from homology"/>
<dbReference type="InterPro" id="IPR017853">
    <property type="entry name" value="GH"/>
</dbReference>
<dbReference type="InterPro" id="IPR008979">
    <property type="entry name" value="Galactose-bd-like_sf"/>
</dbReference>
<evidence type="ECO:0000256" key="2">
    <source>
        <dbReference type="ARBA" id="ARBA00022801"/>
    </source>
</evidence>
<keyword evidence="9" id="KW-1185">Reference proteome</keyword>
<dbReference type="STRING" id="1072389.K1WTQ6"/>
<dbReference type="Pfam" id="PF16990">
    <property type="entry name" value="CBM_35"/>
    <property type="match status" value="1"/>
</dbReference>
<dbReference type="RefSeq" id="XP_007297720.1">
    <property type="nucleotide sequence ID" value="XM_007297658.1"/>
</dbReference>
<evidence type="ECO:0000256" key="4">
    <source>
        <dbReference type="PROSITE-ProRule" id="PRU01100"/>
    </source>
</evidence>
<dbReference type="InterPro" id="IPR000805">
    <property type="entry name" value="Glyco_hydro_26"/>
</dbReference>
<dbReference type="SUPFAM" id="SSF49785">
    <property type="entry name" value="Galactose-binding domain-like"/>
    <property type="match status" value="1"/>
</dbReference>
<dbReference type="PANTHER" id="PTHR40079">
    <property type="entry name" value="MANNAN ENDO-1,4-BETA-MANNOSIDASE E-RELATED"/>
    <property type="match status" value="1"/>
</dbReference>
<dbReference type="KEGG" id="mbe:MBM_09831"/>
<dbReference type="Proteomes" id="UP000006753">
    <property type="component" value="Unassembled WGS sequence"/>
</dbReference>
<keyword evidence="2 4" id="KW-0378">Hydrolase</keyword>
<sequence length="481" mass="52629">MRFPLLLTTAAVATTTVLAAGNDTSDAVDVTNGATAEAENGVLNGVTVGTSTAGFSGTGYVEGFDADADSLTITLYSKTQALYDLVLIYAALNGGKQTKMALNGAGGAQIILAPTTAESPWANASAGQVLLNAGNNQITFINDWGWYSIDSLSVTPAPPPEPHAVTNKLVVPDVLPVTQALYTKLLSKYGTGEIFSGQAELSGIDWVEKNVGKTPAILGLDFMDYSPSRVAFNASGKSVEEGISWDARGGILTYQWHWNAPSQVINNDTVPWYKGFYTYGTTFNLSQALADPSSTEYGLLISDMDAIAKELLRLQEANIPILWRPLHEADGTWFWWGAHGPESCKTLYRMMFDRYTNVHKLRNLIWVWNSVTPSWYPGDDVVDILGYDSYPPIGDHGPVSPQYQQLIALGQNKKMVTLPEVGNIPDPDILKAYRVNWSYFVVWNGEFIETETYNPLELKKRVYEDPTVLKLADLGDWKSGQ</sequence>
<dbReference type="PROSITE" id="PS51175">
    <property type="entry name" value="CBM6"/>
    <property type="match status" value="1"/>
</dbReference>
<keyword evidence="5" id="KW-0732">Signal</keyword>
<comment type="similarity">
    <text evidence="1 4">Belongs to the glycosyl hydrolase 26 family.</text>
</comment>
<feature type="active site" description="Proton donor" evidence="4">
    <location>
        <position position="328"/>
    </location>
</feature>
<feature type="chain" id="PRO_5003854694" evidence="5">
    <location>
        <begin position="20"/>
        <end position="481"/>
    </location>
</feature>
<dbReference type="GeneID" id="18765766"/>
<dbReference type="InterPro" id="IPR005084">
    <property type="entry name" value="CBM6"/>
</dbReference>
<organism evidence="8 9">
    <name type="scientific">Marssonina brunnea f. sp. multigermtubi (strain MB_m1)</name>
    <name type="common">Marssonina leaf spot fungus</name>
    <dbReference type="NCBI Taxonomy" id="1072389"/>
    <lineage>
        <taxon>Eukaryota</taxon>
        <taxon>Fungi</taxon>
        <taxon>Dikarya</taxon>
        <taxon>Ascomycota</taxon>
        <taxon>Pezizomycotina</taxon>
        <taxon>Leotiomycetes</taxon>
        <taxon>Helotiales</taxon>
        <taxon>Drepanopezizaceae</taxon>
        <taxon>Drepanopeziza</taxon>
    </lineage>
</organism>
<evidence type="ECO:0000256" key="1">
    <source>
        <dbReference type="ARBA" id="ARBA00007754"/>
    </source>
</evidence>
<dbReference type="HOGENOM" id="CLU_016930_1_1_1"/>
<dbReference type="PROSITE" id="PS51764">
    <property type="entry name" value="GH26"/>
    <property type="match status" value="1"/>
</dbReference>
<dbReference type="Pfam" id="PF02156">
    <property type="entry name" value="Glyco_hydro_26"/>
    <property type="match status" value="1"/>
</dbReference>
<dbReference type="OrthoDB" id="5286354at2759"/>
<dbReference type="InParanoid" id="K1WTQ6"/>
<dbReference type="GO" id="GO:0006080">
    <property type="term" value="P:substituted mannan metabolic process"/>
    <property type="evidence" value="ECO:0007669"/>
    <property type="project" value="InterPro"/>
</dbReference>
<gene>
    <name evidence="8" type="ORF">MBM_09831</name>
</gene>
<feature type="signal peptide" evidence="5">
    <location>
        <begin position="1"/>
        <end position="19"/>
    </location>
</feature>
<evidence type="ECO:0000259" key="6">
    <source>
        <dbReference type="PROSITE" id="PS51175"/>
    </source>
</evidence>
<evidence type="ECO:0000256" key="3">
    <source>
        <dbReference type="ARBA" id="ARBA00023295"/>
    </source>
</evidence>
<feature type="domain" description="CBM6" evidence="6">
    <location>
        <begin position="34"/>
        <end position="155"/>
    </location>
</feature>
<feature type="active site" description="Nucleophile" evidence="4">
    <location>
        <position position="420"/>
    </location>
</feature>
<dbReference type="EMBL" id="JH921471">
    <property type="protein sequence ID" value="EKD11968.1"/>
    <property type="molecule type" value="Genomic_DNA"/>
</dbReference>
<dbReference type="eggNOG" id="ENOG502QT55">
    <property type="taxonomic scope" value="Eukaryota"/>
</dbReference>
<dbReference type="GO" id="GO:0030246">
    <property type="term" value="F:carbohydrate binding"/>
    <property type="evidence" value="ECO:0007669"/>
    <property type="project" value="InterPro"/>
</dbReference>
<dbReference type="AlphaFoldDB" id="K1WTQ6"/>
<dbReference type="Gene3D" id="2.60.120.260">
    <property type="entry name" value="Galactose-binding domain-like"/>
    <property type="match status" value="1"/>
</dbReference>